<protein>
    <submittedName>
        <fullName evidence="5">WD_REPEATS_REGION domain-containing protein</fullName>
    </submittedName>
</protein>
<evidence type="ECO:0000313" key="4">
    <source>
        <dbReference type="Proteomes" id="UP000095283"/>
    </source>
</evidence>
<keyword evidence="1" id="KW-0853">WD repeat</keyword>
<feature type="domain" description="WDR36/Utp21 N-terminal" evidence="3">
    <location>
        <begin position="38"/>
        <end position="276"/>
    </location>
</feature>
<feature type="repeat" description="WD" evidence="1">
    <location>
        <begin position="464"/>
        <end position="505"/>
    </location>
</feature>
<name>A0A1I7XVK5_HETBA</name>
<dbReference type="InterPro" id="IPR007319">
    <property type="entry name" value="WDR36/Utp21_C"/>
</dbReference>
<sequence length="773" mass="86537">MRRTDSTLFAPFRTMGVVCSEVRPVFRLNMGQRRMTSIFCPVDNVVIHYSADKLRLIAISDTFPDPISAITADKTFLLILTVVLTKTVKYHNPHIGYILYTLILTIQVIVDDQSGIRVFDISNQQMKLHLEGVSNFTVTAVVHPSTYTNKILLGSSNGTMRLINIRSGRLIYEFSNSDFYCVGFGAAITVLEQSPAVDVIAIGLENGKVILHNVKTDETICSFRHDKMISAVGFRNDGEPLMTTADIGGDIAVWNLEKKELVGKITHVHSGAVTELFLHQLIIRCELGSWMVLMVCLASSSSWKDMLKESVQFNLKDDKKKQAKKLHRSVADIRLEPVIDIVLGSSREAAWDNAICRHKWVTSNTIDTLLVTTWTTRKNSQGAHKIFLIVSFQLIHSRFLEDPTLCNASATALCLSPCGNFAFIGYSTGHVDQFNVQSGLHMKNFCEIDGKNNSINESRKRKTGKAHSAAITVISVDVRGSELITGCSEGRLKFWNIRKCKCIAKMSTRYRIMKCATCVANSLLAIACEGGEAGLVAIVDTLCRRVVRVFDHVGEKINALTFSSDGRWLLTADNHNYIRNERAIYIWASKKMFAAHLNIRALPIDYLPTWDSRNDDIGMNTFIIDDESDEEIDIMSLKIDPSLVTYSGLAPSRWANLPILSVIKDRNKPIEAPRKVKQAPFFLTAIPTLDGFDFDLPNEENGEEHRKMLQAKRSMLELESSFSSSLRSASNAEDLLCVFNILKKMSVSAIDFQLRSMPADVLPNFFKMLIEVL</sequence>
<dbReference type="SUPFAM" id="SSF101908">
    <property type="entry name" value="Putative isomerase YbhE"/>
    <property type="match status" value="1"/>
</dbReference>
<dbReference type="SMART" id="SM00320">
    <property type="entry name" value="WD40"/>
    <property type="match status" value="5"/>
</dbReference>
<dbReference type="GO" id="GO:0034388">
    <property type="term" value="C:Pwp2p-containing subcomplex of 90S preribosome"/>
    <property type="evidence" value="ECO:0007669"/>
    <property type="project" value="TreeGrafter"/>
</dbReference>
<dbReference type="PANTHER" id="PTHR22840:SF12">
    <property type="entry name" value="WD REPEAT-CONTAINING PROTEIN 36"/>
    <property type="match status" value="1"/>
</dbReference>
<dbReference type="AlphaFoldDB" id="A0A1I7XVK5"/>
<reference evidence="5" key="1">
    <citation type="submission" date="2016-11" db="UniProtKB">
        <authorList>
            <consortium name="WormBaseParasite"/>
        </authorList>
    </citation>
    <scope>IDENTIFICATION</scope>
</reference>
<dbReference type="GO" id="GO:0032040">
    <property type="term" value="C:small-subunit processome"/>
    <property type="evidence" value="ECO:0007669"/>
    <property type="project" value="InterPro"/>
</dbReference>
<accession>A0A1I7XVK5</accession>
<dbReference type="PANTHER" id="PTHR22840">
    <property type="entry name" value="WD REPEAT-CONTAINING PROTEIN 36"/>
    <property type="match status" value="1"/>
</dbReference>
<evidence type="ECO:0000259" key="3">
    <source>
        <dbReference type="Pfam" id="PF25171"/>
    </source>
</evidence>
<dbReference type="Gene3D" id="2.130.10.10">
    <property type="entry name" value="YVTN repeat-like/Quinoprotein amine dehydrogenase"/>
    <property type="match status" value="2"/>
</dbReference>
<proteinExistence type="predicted"/>
<dbReference type="Proteomes" id="UP000095283">
    <property type="component" value="Unplaced"/>
</dbReference>
<evidence type="ECO:0000256" key="1">
    <source>
        <dbReference type="PROSITE-ProRule" id="PRU00221"/>
    </source>
</evidence>
<organism evidence="4 5">
    <name type="scientific">Heterorhabditis bacteriophora</name>
    <name type="common">Entomopathogenic nematode worm</name>
    <dbReference type="NCBI Taxonomy" id="37862"/>
    <lineage>
        <taxon>Eukaryota</taxon>
        <taxon>Metazoa</taxon>
        <taxon>Ecdysozoa</taxon>
        <taxon>Nematoda</taxon>
        <taxon>Chromadorea</taxon>
        <taxon>Rhabditida</taxon>
        <taxon>Rhabditina</taxon>
        <taxon>Rhabditomorpha</taxon>
        <taxon>Strongyloidea</taxon>
        <taxon>Heterorhabditidae</taxon>
        <taxon>Heterorhabditis</taxon>
    </lineage>
</organism>
<evidence type="ECO:0000313" key="5">
    <source>
        <dbReference type="WBParaSite" id="Hba_21407"/>
    </source>
</evidence>
<evidence type="ECO:0000259" key="2">
    <source>
        <dbReference type="Pfam" id="PF04192"/>
    </source>
</evidence>
<dbReference type="Pfam" id="PF25171">
    <property type="entry name" value="Beta-prop_WDR36-Utp21_1st"/>
    <property type="match status" value="1"/>
</dbReference>
<dbReference type="PROSITE" id="PS50082">
    <property type="entry name" value="WD_REPEATS_2"/>
    <property type="match status" value="1"/>
</dbReference>
<dbReference type="InterPro" id="IPR015943">
    <property type="entry name" value="WD40/YVTN_repeat-like_dom_sf"/>
</dbReference>
<dbReference type="Pfam" id="PF04192">
    <property type="entry name" value="Utp21"/>
    <property type="match status" value="1"/>
</dbReference>
<dbReference type="InterPro" id="IPR036322">
    <property type="entry name" value="WD40_repeat_dom_sf"/>
</dbReference>
<dbReference type="WBParaSite" id="Hba_21407">
    <property type="protein sequence ID" value="Hba_21407"/>
    <property type="gene ID" value="Hba_21407"/>
</dbReference>
<dbReference type="SUPFAM" id="SSF50978">
    <property type="entry name" value="WD40 repeat-like"/>
    <property type="match status" value="1"/>
</dbReference>
<dbReference type="InterPro" id="IPR001680">
    <property type="entry name" value="WD40_rpt"/>
</dbReference>
<dbReference type="Pfam" id="PF25168">
    <property type="entry name" value="Beta-prop_WDR36-Utp21_2nd"/>
    <property type="match status" value="1"/>
</dbReference>
<dbReference type="InterPro" id="IPR059157">
    <property type="entry name" value="WDR36-Utp21_N"/>
</dbReference>
<dbReference type="GO" id="GO:0006364">
    <property type="term" value="P:rRNA processing"/>
    <property type="evidence" value="ECO:0007669"/>
    <property type="project" value="InterPro"/>
</dbReference>
<keyword evidence="4" id="KW-1185">Reference proteome</keyword>
<feature type="domain" description="WDR36/Utp21 C-terminal" evidence="2">
    <location>
        <begin position="639"/>
        <end position="773"/>
    </location>
</feature>